<dbReference type="Proteomes" id="UP000028990">
    <property type="component" value="Unassembled WGS sequence"/>
</dbReference>
<evidence type="ECO:0000256" key="1">
    <source>
        <dbReference type="SAM" id="Phobius"/>
    </source>
</evidence>
<evidence type="ECO:0000313" key="3">
    <source>
        <dbReference type="Proteomes" id="UP000028990"/>
    </source>
</evidence>
<name>A0A091E7E5_FUKDA</name>
<keyword evidence="1" id="KW-0472">Membrane</keyword>
<dbReference type="EMBL" id="KN122326">
    <property type="protein sequence ID" value="KFO31066.1"/>
    <property type="molecule type" value="Genomic_DNA"/>
</dbReference>
<proteinExistence type="predicted"/>
<sequence length="50" mass="5275">MSTLPRRNMESIGLGMARTGGMVVITVLLSVSMFVLVVGLIVTLILGAQK</sequence>
<dbReference type="GO" id="GO:0030855">
    <property type="term" value="P:epithelial cell differentiation"/>
    <property type="evidence" value="ECO:0007669"/>
    <property type="project" value="TreeGrafter"/>
</dbReference>
<reference evidence="2 3" key="1">
    <citation type="submission" date="2013-11" db="EMBL/GenBank/DDBJ databases">
        <title>The Damaraland mole rat (Fukomys damarensis) genome and evolution of African mole rats.</title>
        <authorList>
            <person name="Gladyshev V.N."/>
            <person name="Fang X."/>
        </authorList>
    </citation>
    <scope>NUCLEOTIDE SEQUENCE [LARGE SCALE GENOMIC DNA]</scope>
    <source>
        <tissue evidence="2">Liver</tissue>
    </source>
</reference>
<dbReference type="Pfam" id="PF07353">
    <property type="entry name" value="Uroplakin_II"/>
    <property type="match status" value="1"/>
</dbReference>
<dbReference type="AlphaFoldDB" id="A0A091E7E5"/>
<dbReference type="PANTHER" id="PTHR17573">
    <property type="entry name" value="UROPLAKIN II"/>
    <property type="match status" value="1"/>
</dbReference>
<gene>
    <name evidence="2" type="ORF">H920_07501</name>
</gene>
<dbReference type="STRING" id="885580.ENSFDAP00000004990"/>
<evidence type="ECO:0000313" key="2">
    <source>
        <dbReference type="EMBL" id="KFO31066.1"/>
    </source>
</evidence>
<dbReference type="eggNOG" id="KOG2294">
    <property type="taxonomic scope" value="Eukaryota"/>
</dbReference>
<dbReference type="PANTHER" id="PTHR17573:SF0">
    <property type="entry name" value="UROPLAKIN-2"/>
    <property type="match status" value="1"/>
</dbReference>
<keyword evidence="3" id="KW-1185">Reference proteome</keyword>
<keyword evidence="1" id="KW-0812">Transmembrane</keyword>
<organism evidence="2 3">
    <name type="scientific">Fukomys damarensis</name>
    <name type="common">Damaraland mole rat</name>
    <name type="synonym">Cryptomys damarensis</name>
    <dbReference type="NCBI Taxonomy" id="885580"/>
    <lineage>
        <taxon>Eukaryota</taxon>
        <taxon>Metazoa</taxon>
        <taxon>Chordata</taxon>
        <taxon>Craniata</taxon>
        <taxon>Vertebrata</taxon>
        <taxon>Euteleostomi</taxon>
        <taxon>Mammalia</taxon>
        <taxon>Eutheria</taxon>
        <taxon>Euarchontoglires</taxon>
        <taxon>Glires</taxon>
        <taxon>Rodentia</taxon>
        <taxon>Hystricomorpha</taxon>
        <taxon>Bathyergidae</taxon>
        <taxon>Fukomys</taxon>
    </lineage>
</organism>
<protein>
    <submittedName>
        <fullName evidence="2">Uroplakin-2</fullName>
    </submittedName>
</protein>
<accession>A0A091E7E5</accession>
<keyword evidence="1" id="KW-1133">Transmembrane helix</keyword>
<feature type="transmembrane region" description="Helical" evidence="1">
    <location>
        <begin position="21"/>
        <end position="46"/>
    </location>
</feature>
<dbReference type="InterPro" id="IPR009952">
    <property type="entry name" value="Uroplakin-2"/>
</dbReference>
<dbReference type="GO" id="GO:0016324">
    <property type="term" value="C:apical plasma membrane"/>
    <property type="evidence" value="ECO:0007669"/>
    <property type="project" value="TreeGrafter"/>
</dbReference>